<feature type="region of interest" description="Disordered" evidence="1">
    <location>
        <begin position="107"/>
        <end position="127"/>
    </location>
</feature>
<dbReference type="GeneID" id="94835831"/>
<dbReference type="InterPro" id="IPR051291">
    <property type="entry name" value="CIMAP"/>
</dbReference>
<evidence type="ECO:0000313" key="2">
    <source>
        <dbReference type="EMBL" id="OHT10592.1"/>
    </source>
</evidence>
<name>A0A1J4KI31_9EUKA</name>
<feature type="compositionally biased region" description="Basic and acidic residues" evidence="1">
    <location>
        <begin position="252"/>
        <end position="269"/>
    </location>
</feature>
<dbReference type="AlphaFoldDB" id="A0A1J4KI31"/>
<dbReference type="OrthoDB" id="429991at2759"/>
<keyword evidence="3" id="KW-1185">Reference proteome</keyword>
<feature type="region of interest" description="Disordered" evidence="1">
    <location>
        <begin position="206"/>
        <end position="437"/>
    </location>
</feature>
<gene>
    <name evidence="2" type="ORF">TRFO_19983</name>
</gene>
<feature type="region of interest" description="Disordered" evidence="1">
    <location>
        <begin position="139"/>
        <end position="181"/>
    </location>
</feature>
<evidence type="ECO:0000256" key="1">
    <source>
        <dbReference type="SAM" id="MobiDB-lite"/>
    </source>
</evidence>
<dbReference type="PANTHER" id="PTHR21580:SF60">
    <property type="entry name" value="SPERM-TAIL PG-RICH REPEAT-CONTAINING PROTEIN 2"/>
    <property type="match status" value="1"/>
</dbReference>
<dbReference type="Pfam" id="PF07004">
    <property type="entry name" value="SHIPPO-rpt"/>
    <property type="match status" value="5"/>
</dbReference>
<dbReference type="InterPro" id="IPR010736">
    <property type="entry name" value="SHIPPO-rpt"/>
</dbReference>
<dbReference type="VEuPathDB" id="TrichDB:TRFO_19983"/>
<comment type="caution">
    <text evidence="2">The sequence shown here is derived from an EMBL/GenBank/DDBJ whole genome shotgun (WGS) entry which is preliminary data.</text>
</comment>
<dbReference type="EMBL" id="MLAK01000606">
    <property type="protein sequence ID" value="OHT10592.1"/>
    <property type="molecule type" value="Genomic_DNA"/>
</dbReference>
<organism evidence="2 3">
    <name type="scientific">Tritrichomonas foetus</name>
    <dbReference type="NCBI Taxonomy" id="1144522"/>
    <lineage>
        <taxon>Eukaryota</taxon>
        <taxon>Metamonada</taxon>
        <taxon>Parabasalia</taxon>
        <taxon>Tritrichomonadida</taxon>
        <taxon>Tritrichomonadidae</taxon>
        <taxon>Tritrichomonas</taxon>
    </lineage>
</organism>
<reference evidence="2" key="1">
    <citation type="submission" date="2016-10" db="EMBL/GenBank/DDBJ databases">
        <authorList>
            <person name="Benchimol M."/>
            <person name="Almeida L.G."/>
            <person name="Vasconcelos A.T."/>
            <person name="Perreira-Neves A."/>
            <person name="Rosa I.A."/>
            <person name="Tasca T."/>
            <person name="Bogo M.R."/>
            <person name="de Souza W."/>
        </authorList>
    </citation>
    <scope>NUCLEOTIDE SEQUENCE [LARGE SCALE GENOMIC DNA]</scope>
    <source>
        <strain evidence="2">K</strain>
    </source>
</reference>
<evidence type="ECO:0000313" key="3">
    <source>
        <dbReference type="Proteomes" id="UP000179807"/>
    </source>
</evidence>
<feature type="region of interest" description="Disordered" evidence="1">
    <location>
        <begin position="1"/>
        <end position="26"/>
    </location>
</feature>
<feature type="compositionally biased region" description="Basic and acidic residues" evidence="1">
    <location>
        <begin position="339"/>
        <end position="350"/>
    </location>
</feature>
<dbReference type="RefSeq" id="XP_068363728.1">
    <property type="nucleotide sequence ID" value="XM_068501127.1"/>
</dbReference>
<dbReference type="PANTHER" id="PTHR21580">
    <property type="entry name" value="SHIPPO-1-RELATED"/>
    <property type="match status" value="1"/>
</dbReference>
<feature type="compositionally biased region" description="Low complexity" evidence="1">
    <location>
        <begin position="397"/>
        <end position="420"/>
    </location>
</feature>
<accession>A0A1J4KI31</accession>
<sequence length="437" mass="49672">MTLADFATTKTRDYTPGPGSYDVNSYQSIGRTGLKYTVRPKYKEKDPLTCKIDYPKERPGLTPQDKTIGPIIGLREKDRNSDSNVGPNFLPDPKEFFSRSVAIRDRLKDPDNYNNPGPGTYSPGDLSKFVIPQMGGRGEIKLSETNDSPGPAAYSVPRNSIDSPRYTIRPRTDMNPSQTPNPGYAYNNLRVAGCDSPRWHFPRAQNIEEKDRKVPGPGYYDQSPPKSAKLSTKIRPRHKEKKPEFSNVPYENTRRFPETKNRKIGEKFDTNGYWATDNKVPGPSWVPESTVSERRKKGNLKIGEKFKEKDTSLMPGPSDYFPADPGKRSYNSFTMKGPMHRDDWLPKDKCIPGPGQYNIKSENNMPRWSIGDKSRNSSVRSGRRNRERDEQYGEVYSSRSSRNASVRSRGNSESGRNSGRSPRKIHRKKEDLDEVDF</sequence>
<proteinExistence type="predicted"/>
<protein>
    <submittedName>
        <fullName evidence="2">Uncharacterized protein</fullName>
    </submittedName>
</protein>
<feature type="compositionally biased region" description="Basic and acidic residues" evidence="1">
    <location>
        <begin position="302"/>
        <end position="311"/>
    </location>
</feature>
<dbReference type="Proteomes" id="UP000179807">
    <property type="component" value="Unassembled WGS sequence"/>
</dbReference>